<dbReference type="Pfam" id="PF03372">
    <property type="entry name" value="Exo_endo_phos"/>
    <property type="match status" value="1"/>
</dbReference>
<keyword evidence="3" id="KW-0255">Endonuclease</keyword>
<keyword evidence="4" id="KW-1185">Reference proteome</keyword>
<accession>A0A366KGD4</accession>
<keyword evidence="1" id="KW-1133">Transmembrane helix</keyword>
<dbReference type="EMBL" id="PDCH01000002">
    <property type="protein sequence ID" value="RBP99751.1"/>
    <property type="molecule type" value="Genomic_DNA"/>
</dbReference>
<sequence>MALRYLPAGWDWHRPLPELIALVPFLSAPIMIVLAWALVVAAWPQAVAATLLLTLEAVWALPFLLHLPKPLLALSALPASAQPGPSAPAGTADPDDPAASLTLMTLNCKYGHADAKAIVSAVRQRGVDLLALQEVSTGLLERLHANGLDALLPYGVSGPATRDDNGGFNALFCAIDPRESSPQSVPLPASAVPTMTLPALGGSIVAASAHPKSPQRGGANWGSSIQALAGLSPAAPSTPARASARRLAGQADEAIIMGDLNSSLFHPSFRRLLADGRLLDGAVALHRGLYPTFPASYPIVPPMIEIDHVLLTPGLSIQSLHAFHIPSTDHQALLAKIVAS</sequence>
<name>A0A366KGD4_9BIFI</name>
<evidence type="ECO:0000259" key="2">
    <source>
        <dbReference type="Pfam" id="PF03372"/>
    </source>
</evidence>
<feature type="domain" description="Endonuclease/exonuclease/phosphatase" evidence="2">
    <location>
        <begin position="104"/>
        <end position="330"/>
    </location>
</feature>
<dbReference type="Gene3D" id="3.60.10.10">
    <property type="entry name" value="Endonuclease/exonuclease/phosphatase"/>
    <property type="match status" value="1"/>
</dbReference>
<evidence type="ECO:0000313" key="4">
    <source>
        <dbReference type="Proteomes" id="UP000252345"/>
    </source>
</evidence>
<proteinExistence type="predicted"/>
<dbReference type="SUPFAM" id="SSF56219">
    <property type="entry name" value="DNase I-like"/>
    <property type="match status" value="1"/>
</dbReference>
<dbReference type="InterPro" id="IPR036691">
    <property type="entry name" value="Endo/exonu/phosph_ase_sf"/>
</dbReference>
<keyword evidence="1" id="KW-0812">Transmembrane</keyword>
<evidence type="ECO:0000256" key="1">
    <source>
        <dbReference type="SAM" id="Phobius"/>
    </source>
</evidence>
<organism evidence="3 4">
    <name type="scientific">Bifidobacterium xylocopae</name>
    <dbReference type="NCBI Taxonomy" id="2493119"/>
    <lineage>
        <taxon>Bacteria</taxon>
        <taxon>Bacillati</taxon>
        <taxon>Actinomycetota</taxon>
        <taxon>Actinomycetes</taxon>
        <taxon>Bifidobacteriales</taxon>
        <taxon>Bifidobacteriaceae</taxon>
        <taxon>Bifidobacterium</taxon>
    </lineage>
</organism>
<keyword evidence="3" id="KW-0540">Nuclease</keyword>
<gene>
    <name evidence="3" type="ORF">CRD59_01535</name>
</gene>
<dbReference type="AlphaFoldDB" id="A0A366KGD4"/>
<comment type="caution">
    <text evidence="3">The sequence shown here is derived from an EMBL/GenBank/DDBJ whole genome shotgun (WGS) entry which is preliminary data.</text>
</comment>
<dbReference type="Proteomes" id="UP000252345">
    <property type="component" value="Unassembled WGS sequence"/>
</dbReference>
<dbReference type="GO" id="GO:0004519">
    <property type="term" value="F:endonuclease activity"/>
    <property type="evidence" value="ECO:0007669"/>
    <property type="project" value="UniProtKB-KW"/>
</dbReference>
<feature type="transmembrane region" description="Helical" evidence="1">
    <location>
        <begin position="46"/>
        <end position="65"/>
    </location>
</feature>
<reference evidence="3 4" key="1">
    <citation type="submission" date="2017-10" db="EMBL/GenBank/DDBJ databases">
        <title>Bifidobacterium xylocopum sp. nov. and Bifidobacterium aemilianum sp. nov., from the carpenter bee (Xylocopa violacea) digestive tract.</title>
        <authorList>
            <person name="Alberoni D."/>
            <person name="Baffoni L."/>
            <person name="Di Gioia D."/>
            <person name="Gaggia F."/>
            <person name="Biavati B."/>
        </authorList>
    </citation>
    <scope>NUCLEOTIDE SEQUENCE [LARGE SCALE GENOMIC DNA]</scope>
    <source>
        <strain evidence="3 4">XV2</strain>
    </source>
</reference>
<evidence type="ECO:0000313" key="3">
    <source>
        <dbReference type="EMBL" id="RBP99751.1"/>
    </source>
</evidence>
<dbReference type="InterPro" id="IPR005135">
    <property type="entry name" value="Endo/exonuclease/phosphatase"/>
</dbReference>
<keyword evidence="3" id="KW-0378">Hydrolase</keyword>
<keyword evidence="1" id="KW-0472">Membrane</keyword>
<feature type="transmembrane region" description="Helical" evidence="1">
    <location>
        <begin position="20"/>
        <end position="39"/>
    </location>
</feature>
<protein>
    <submittedName>
        <fullName evidence="3">Endonuclease</fullName>
    </submittedName>
</protein>